<evidence type="ECO:0000256" key="3">
    <source>
        <dbReference type="ARBA" id="ARBA00022763"/>
    </source>
</evidence>
<evidence type="ECO:0000259" key="10">
    <source>
        <dbReference type="Pfam" id="PF08573"/>
    </source>
</evidence>
<organism evidence="11 12">
    <name type="scientific">Lasallia pustulata</name>
    <dbReference type="NCBI Taxonomy" id="136370"/>
    <lineage>
        <taxon>Eukaryota</taxon>
        <taxon>Fungi</taxon>
        <taxon>Dikarya</taxon>
        <taxon>Ascomycota</taxon>
        <taxon>Pezizomycotina</taxon>
        <taxon>Lecanoromycetes</taxon>
        <taxon>OSLEUM clade</taxon>
        <taxon>Umbilicariomycetidae</taxon>
        <taxon>Umbilicariales</taxon>
        <taxon>Umbilicariaceae</taxon>
        <taxon>Lasallia</taxon>
    </lineage>
</organism>
<evidence type="ECO:0000313" key="11">
    <source>
        <dbReference type="EMBL" id="SLM34303.1"/>
    </source>
</evidence>
<sequence>MDALEKHRIALLNLLSNECAAYELMLKEDLAQRFAVQASEQQQRREELDVLRQQALRAKQLEVESLEVENGELRRKLSLVEMRGEVSNDSSNWTNLPRPGSPLHDRASGVYLENNLDVTPKQQCVSYEEHESLKGDYGKLVVSHKTLQEKYRRAKEISKAWRKYDDKQKQRQAEKRMRREIMDDLRHTAMSDEGHGHIESAQPPNCSNKTVYTPGSLRVTPEPCSPRREAIASVSQVQRYEISGAKPAAYVEIDQGDQLVNGPAANGVSAHVGQGDVTQTSDESTDPQVELQLQSKNPQEKGLKGRIPDVPQADECCDCPVVISERPVKRKRPIPAAIKQGVKFHEDCAMPPGCVTKPIRVKSEQNSSSPVVQVALDDLPEVQDTLDLDEIGDRALTPRKRRRLQQLLVRPQGINLPAPSVTQSDREQQVNIGYEDICAEYGDQRGTMVDQEDDRKDHRLPRDMAYFAKLGDEHGQKLWEEEQRKVKSRQDAQATLDAIVPKRLRGSQKITLARQWLHNHRAHARHAKAVEGQQAQFGNFQEATPPQPARHDVGRGNGIQWKVMSEQAARASSEPIEALKSEKQLNSATKSGHVIRPAVLRPTHPNAQLLPRTSEQPIKKRLQPPSRRDRGAAQIPSLGEDDEGDDNADEATEIMREKRITNGSKLSRNSKAIDLHYRLDTLLAEPSREKPPLASENAGKPSTSLNGAESIKAQSFSHNPSRTKTNGKASLTADTEAPSTPQLVTQKNKALEFTPQLPTGQLGYPTPTTLIAKRPLTQHLPAVEAPSAELPEDEPLRARPLRRLRLDDFKVNPACNQGYDYAFDEVVRNRDQRKCLPNCTRPECCGAKFQKFVELGGFVTPRKPGLWSSSPVDEGEEEVRLLEEYLGYDRTRITGLPEDEKRQLVNQAKANQFANEHGRHRQAYERNPSPPGFWRTDMPTTQELEEDREAAQQMMRRKVEERHREAMRSGGRWMFRDDKFTYGGTLRKLQQYRANIGDPLEPLNPPDFLKTATADTLCNFMEWSLNNSAIIKLDVAMNAFTRLQSLYKFEAGHGMDSVTSQTVRDFIENDMQRACNLAFKLLNKYRPETKAEKKERLHKEATAVSEGKKKEDVSKKPYAVKYGLNHVVGLIENKKAGLVLIPNDVDPIELVIFLPALCRKMGVPYAIIKGKARLGTVVHKKTAAVLCLTETRSEDKSEMWKLISTIKEGYSEKKEELKRHWGGGIMGAKAIASQEKKRKALDSAITI</sequence>
<dbReference type="SUPFAM" id="SSF55315">
    <property type="entry name" value="L30e-like"/>
    <property type="match status" value="1"/>
</dbReference>
<dbReference type="PRINTS" id="PR00882">
    <property type="entry name" value="RIBOSOMALL7A"/>
</dbReference>
<dbReference type="InterPro" id="IPR018492">
    <property type="entry name" value="Ribosomal_eL8/Nhp2"/>
</dbReference>
<accession>A0A1W5CTY2</accession>
<evidence type="ECO:0000256" key="7">
    <source>
        <dbReference type="SAM" id="Coils"/>
    </source>
</evidence>
<evidence type="ECO:0000256" key="2">
    <source>
        <dbReference type="ARBA" id="ARBA00007337"/>
    </source>
</evidence>
<dbReference type="GO" id="GO:0005840">
    <property type="term" value="C:ribosome"/>
    <property type="evidence" value="ECO:0007669"/>
    <property type="project" value="UniProtKB-KW"/>
</dbReference>
<reference evidence="12" key="1">
    <citation type="submission" date="2017-03" db="EMBL/GenBank/DDBJ databases">
        <authorList>
            <person name="Sharma R."/>
            <person name="Thines M."/>
        </authorList>
    </citation>
    <scope>NUCLEOTIDE SEQUENCE [LARGE SCALE GENOMIC DNA]</scope>
</reference>
<dbReference type="InterPro" id="IPR013882">
    <property type="entry name" value="Ctp1_C"/>
</dbReference>
<dbReference type="Gene3D" id="3.30.1330.30">
    <property type="match status" value="1"/>
</dbReference>
<feature type="region of interest" description="Disordered" evidence="8">
    <location>
        <begin position="684"/>
        <end position="743"/>
    </location>
</feature>
<feature type="coiled-coil region" evidence="7">
    <location>
        <begin position="56"/>
        <end position="83"/>
    </location>
</feature>
<dbReference type="Proteomes" id="UP000192927">
    <property type="component" value="Unassembled WGS sequence"/>
</dbReference>
<dbReference type="AlphaFoldDB" id="A0A1W5CTY2"/>
<keyword evidence="4 11" id="KW-0689">Ribosomal protein</keyword>
<name>A0A1W5CTY2_9LECA</name>
<evidence type="ECO:0000256" key="5">
    <source>
        <dbReference type="ARBA" id="ARBA00023242"/>
    </source>
</evidence>
<evidence type="ECO:0000256" key="4">
    <source>
        <dbReference type="ARBA" id="ARBA00022980"/>
    </source>
</evidence>
<evidence type="ECO:0000256" key="8">
    <source>
        <dbReference type="SAM" id="MobiDB-lite"/>
    </source>
</evidence>
<feature type="compositionally biased region" description="Polar residues" evidence="8">
    <location>
        <begin position="700"/>
        <end position="743"/>
    </location>
</feature>
<feature type="region of interest" description="Disordered" evidence="8">
    <location>
        <begin position="581"/>
        <end position="647"/>
    </location>
</feature>
<dbReference type="InterPro" id="IPR004037">
    <property type="entry name" value="Ribosomal_eL8-like_CS"/>
</dbReference>
<evidence type="ECO:0000313" key="12">
    <source>
        <dbReference type="Proteomes" id="UP000192927"/>
    </source>
</evidence>
<dbReference type="InterPro" id="IPR029064">
    <property type="entry name" value="Ribosomal_eL30-like_sf"/>
</dbReference>
<keyword evidence="3" id="KW-0227">DNA damage</keyword>
<feature type="region of interest" description="Disordered" evidence="8">
    <location>
        <begin position="262"/>
        <end position="286"/>
    </location>
</feature>
<dbReference type="Pfam" id="PF08573">
    <property type="entry name" value="SAE2"/>
    <property type="match status" value="1"/>
</dbReference>
<dbReference type="Pfam" id="PF01248">
    <property type="entry name" value="Ribosomal_L7Ae"/>
    <property type="match status" value="1"/>
</dbReference>
<evidence type="ECO:0000256" key="1">
    <source>
        <dbReference type="ARBA" id="ARBA00004123"/>
    </source>
</evidence>
<feature type="region of interest" description="Disordered" evidence="8">
    <location>
        <begin position="913"/>
        <end position="935"/>
    </location>
</feature>
<dbReference type="InterPro" id="IPR001921">
    <property type="entry name" value="Ribosomal_eL8_euk"/>
</dbReference>
<dbReference type="EMBL" id="FWEW01000274">
    <property type="protein sequence ID" value="SLM34303.1"/>
    <property type="molecule type" value="Genomic_DNA"/>
</dbReference>
<comment type="subcellular location">
    <subcellularLocation>
        <location evidence="1">Nucleus</location>
    </subcellularLocation>
</comment>
<comment type="similarity">
    <text evidence="2">Belongs to the eukaryotic ribosomal protein eL8 family.</text>
</comment>
<evidence type="ECO:0000259" key="9">
    <source>
        <dbReference type="Pfam" id="PF01248"/>
    </source>
</evidence>
<dbReference type="GO" id="GO:0003723">
    <property type="term" value="F:RNA binding"/>
    <property type="evidence" value="ECO:0007669"/>
    <property type="project" value="InterPro"/>
</dbReference>
<keyword evidence="6" id="KW-0687">Ribonucleoprotein</keyword>
<dbReference type="GO" id="GO:1990904">
    <property type="term" value="C:ribonucleoprotein complex"/>
    <property type="evidence" value="ECO:0007669"/>
    <property type="project" value="UniProtKB-KW"/>
</dbReference>
<dbReference type="GO" id="GO:0042254">
    <property type="term" value="P:ribosome biogenesis"/>
    <property type="evidence" value="ECO:0007669"/>
    <property type="project" value="InterPro"/>
</dbReference>
<keyword evidence="7" id="KW-0175">Coiled coil</keyword>
<dbReference type="GO" id="GO:0005634">
    <property type="term" value="C:nucleus"/>
    <property type="evidence" value="ECO:0007669"/>
    <property type="project" value="UniProtKB-SubCell"/>
</dbReference>
<feature type="domain" description="DNA endonuclease activator Ctp1 C-terminal" evidence="10">
    <location>
        <begin position="822"/>
        <end position="943"/>
    </location>
</feature>
<keyword evidence="12" id="KW-1185">Reference proteome</keyword>
<evidence type="ECO:0000256" key="6">
    <source>
        <dbReference type="ARBA" id="ARBA00023274"/>
    </source>
</evidence>
<protein>
    <submittedName>
        <fullName evidence="11">60s ribosomal protein l8-b</fullName>
    </submittedName>
</protein>
<dbReference type="PANTHER" id="PTHR23105">
    <property type="entry name" value="RIBOSOMAL PROTEIN L7AE FAMILY MEMBER"/>
    <property type="match status" value="1"/>
</dbReference>
<dbReference type="PROSITE" id="PS01082">
    <property type="entry name" value="RIBOSOMAL_L7AE"/>
    <property type="match status" value="1"/>
</dbReference>
<dbReference type="InterPro" id="IPR050257">
    <property type="entry name" value="eL8/uL1-like"/>
</dbReference>
<dbReference type="InterPro" id="IPR004038">
    <property type="entry name" value="Ribosomal_eL8/eL30/eS12/Gad45"/>
</dbReference>
<keyword evidence="5" id="KW-0539">Nucleus</keyword>
<dbReference type="PRINTS" id="PR00881">
    <property type="entry name" value="L7ARS6FAMILY"/>
</dbReference>
<dbReference type="GO" id="GO:0006281">
    <property type="term" value="P:DNA repair"/>
    <property type="evidence" value="ECO:0007669"/>
    <property type="project" value="InterPro"/>
</dbReference>
<feature type="domain" description="Ribosomal protein eL8/eL30/eS12/Gadd45" evidence="9">
    <location>
        <begin position="1107"/>
        <end position="1197"/>
    </location>
</feature>
<proteinExistence type="inferred from homology"/>